<comment type="caution">
    <text evidence="1">The sequence shown here is derived from an EMBL/GenBank/DDBJ whole genome shotgun (WGS) entry which is preliminary data.</text>
</comment>
<organism evidence="1 2">
    <name type="scientific">Spiromyces aspiralis</name>
    <dbReference type="NCBI Taxonomy" id="68401"/>
    <lineage>
        <taxon>Eukaryota</taxon>
        <taxon>Fungi</taxon>
        <taxon>Fungi incertae sedis</taxon>
        <taxon>Zoopagomycota</taxon>
        <taxon>Kickxellomycotina</taxon>
        <taxon>Kickxellomycetes</taxon>
        <taxon>Kickxellales</taxon>
        <taxon>Kickxellaceae</taxon>
        <taxon>Spiromyces</taxon>
    </lineage>
</organism>
<protein>
    <submittedName>
        <fullName evidence="1">Proteasome component pup2</fullName>
        <ecNumber evidence="1">3.4.25.1</ecNumber>
    </submittedName>
</protein>
<dbReference type="EMBL" id="JAMZIH010005460">
    <property type="protein sequence ID" value="KAJ1675147.1"/>
    <property type="molecule type" value="Genomic_DNA"/>
</dbReference>
<evidence type="ECO:0000313" key="1">
    <source>
        <dbReference type="EMBL" id="KAJ1675147.1"/>
    </source>
</evidence>
<sequence length="276" mass="30583">MSAASRSDYDRGVNTFSPEGRFYQVEYAIEAIKLGTTAIGIQTSEGVVLAAEKRVTSKLLVPSSIEKVVVIDEHIGCAVAGLTPDSRTIIEHARAQALNHKFTYDEPMPVRSVSQAVCDLALQFGEGVNESKAKMSRPFGVALLIAGMDGDKPGLYHCDPTGTLVKTRLKAIGGGQEGAQAKLEKEFEEEYNENPTLEQAKFLALKVLKEIMEEKITKTNVELAYVSMAEQRGKRVPLFRFEEEAMMGELIERIERAKREQDALERGEPIDRMEED</sequence>
<evidence type="ECO:0000313" key="2">
    <source>
        <dbReference type="Proteomes" id="UP001145114"/>
    </source>
</evidence>
<keyword evidence="1" id="KW-0378">Hydrolase</keyword>
<accession>A0ACC1HIV1</accession>
<keyword evidence="1" id="KW-0647">Proteasome</keyword>
<name>A0ACC1HIV1_9FUNG</name>
<dbReference type="EC" id="3.4.25.1" evidence="1"/>
<dbReference type="Proteomes" id="UP001145114">
    <property type="component" value="Unassembled WGS sequence"/>
</dbReference>
<proteinExistence type="predicted"/>
<keyword evidence="2" id="KW-1185">Reference proteome</keyword>
<reference evidence="1" key="1">
    <citation type="submission" date="2022-06" db="EMBL/GenBank/DDBJ databases">
        <title>Phylogenomic reconstructions and comparative analyses of Kickxellomycotina fungi.</title>
        <authorList>
            <person name="Reynolds N.K."/>
            <person name="Stajich J.E."/>
            <person name="Barry K."/>
            <person name="Grigoriev I.V."/>
            <person name="Crous P."/>
            <person name="Smith M.E."/>
        </authorList>
    </citation>
    <scope>NUCLEOTIDE SEQUENCE</scope>
    <source>
        <strain evidence="1">RSA 2271</strain>
    </source>
</reference>
<gene>
    <name evidence="1" type="primary">PUP2</name>
    <name evidence="1" type="ORF">EV182_001841</name>
</gene>